<dbReference type="PROSITE" id="PS00141">
    <property type="entry name" value="ASP_PROTEASE"/>
    <property type="match status" value="1"/>
</dbReference>
<keyword evidence="6" id="KW-0732">Signal</keyword>
<protein>
    <submittedName>
        <fullName evidence="8">Acid protease</fullName>
    </submittedName>
</protein>
<dbReference type="OMA" id="WIRTSAC"/>
<dbReference type="GO" id="GO:0006508">
    <property type="term" value="P:proteolysis"/>
    <property type="evidence" value="ECO:0007669"/>
    <property type="project" value="UniProtKB-KW"/>
</dbReference>
<evidence type="ECO:0000313" key="9">
    <source>
        <dbReference type="Proteomes" id="UP000054317"/>
    </source>
</evidence>
<organism evidence="8 9">
    <name type="scientific">Trametes versicolor (strain FP-101664)</name>
    <name type="common">White-rot fungus</name>
    <name type="synonym">Coriolus versicolor</name>
    <dbReference type="NCBI Taxonomy" id="717944"/>
    <lineage>
        <taxon>Eukaryota</taxon>
        <taxon>Fungi</taxon>
        <taxon>Dikarya</taxon>
        <taxon>Basidiomycota</taxon>
        <taxon>Agaricomycotina</taxon>
        <taxon>Agaricomycetes</taxon>
        <taxon>Polyporales</taxon>
        <taxon>Polyporaceae</taxon>
        <taxon>Trametes</taxon>
    </lineage>
</organism>
<dbReference type="Proteomes" id="UP000054317">
    <property type="component" value="Unassembled WGS sequence"/>
</dbReference>
<feature type="domain" description="Peptidase A1" evidence="7">
    <location>
        <begin position="70"/>
        <end position="448"/>
    </location>
</feature>
<name>R7S8W2_TRAVS</name>
<dbReference type="InterPro" id="IPR001969">
    <property type="entry name" value="Aspartic_peptidase_AS"/>
</dbReference>
<dbReference type="PRINTS" id="PR00792">
    <property type="entry name" value="PEPSIN"/>
</dbReference>
<accession>R7S8W2</accession>
<dbReference type="AlphaFoldDB" id="R7S8W2"/>
<evidence type="ECO:0000259" key="7">
    <source>
        <dbReference type="PROSITE" id="PS51767"/>
    </source>
</evidence>
<dbReference type="InterPro" id="IPR021109">
    <property type="entry name" value="Peptidase_aspartic_dom_sf"/>
</dbReference>
<evidence type="ECO:0000256" key="1">
    <source>
        <dbReference type="ARBA" id="ARBA00007447"/>
    </source>
</evidence>
<evidence type="ECO:0000256" key="2">
    <source>
        <dbReference type="ARBA" id="ARBA00022750"/>
    </source>
</evidence>
<dbReference type="RefSeq" id="XP_008045203.1">
    <property type="nucleotide sequence ID" value="XM_008047012.1"/>
</dbReference>
<dbReference type="CDD" id="cd05471">
    <property type="entry name" value="pepsin_like"/>
    <property type="match status" value="1"/>
</dbReference>
<comment type="similarity">
    <text evidence="1 5">Belongs to the peptidase A1 family.</text>
</comment>
<dbReference type="EMBL" id="JH711797">
    <property type="protein sequence ID" value="EIW52125.1"/>
    <property type="molecule type" value="Genomic_DNA"/>
</dbReference>
<dbReference type="InterPro" id="IPR033121">
    <property type="entry name" value="PEPTIDASE_A1"/>
</dbReference>
<keyword evidence="5" id="KW-0378">Hydrolase</keyword>
<reference evidence="9" key="1">
    <citation type="journal article" date="2012" name="Science">
        <title>The Paleozoic origin of enzymatic lignin decomposition reconstructed from 31 fungal genomes.</title>
        <authorList>
            <person name="Floudas D."/>
            <person name="Binder M."/>
            <person name="Riley R."/>
            <person name="Barry K."/>
            <person name="Blanchette R.A."/>
            <person name="Henrissat B."/>
            <person name="Martinez A.T."/>
            <person name="Otillar R."/>
            <person name="Spatafora J.W."/>
            <person name="Yadav J.S."/>
            <person name="Aerts A."/>
            <person name="Benoit I."/>
            <person name="Boyd A."/>
            <person name="Carlson A."/>
            <person name="Copeland A."/>
            <person name="Coutinho P.M."/>
            <person name="de Vries R.P."/>
            <person name="Ferreira P."/>
            <person name="Findley K."/>
            <person name="Foster B."/>
            <person name="Gaskell J."/>
            <person name="Glotzer D."/>
            <person name="Gorecki P."/>
            <person name="Heitman J."/>
            <person name="Hesse C."/>
            <person name="Hori C."/>
            <person name="Igarashi K."/>
            <person name="Jurgens J.A."/>
            <person name="Kallen N."/>
            <person name="Kersten P."/>
            <person name="Kohler A."/>
            <person name="Kuees U."/>
            <person name="Kumar T.K.A."/>
            <person name="Kuo A."/>
            <person name="LaButti K."/>
            <person name="Larrondo L.F."/>
            <person name="Lindquist E."/>
            <person name="Ling A."/>
            <person name="Lombard V."/>
            <person name="Lucas S."/>
            <person name="Lundell T."/>
            <person name="Martin R."/>
            <person name="McLaughlin D.J."/>
            <person name="Morgenstern I."/>
            <person name="Morin E."/>
            <person name="Murat C."/>
            <person name="Nagy L.G."/>
            <person name="Nolan M."/>
            <person name="Ohm R.A."/>
            <person name="Patyshakuliyeva A."/>
            <person name="Rokas A."/>
            <person name="Ruiz-Duenas F.J."/>
            <person name="Sabat G."/>
            <person name="Salamov A."/>
            <person name="Samejima M."/>
            <person name="Schmutz J."/>
            <person name="Slot J.C."/>
            <person name="St John F."/>
            <person name="Stenlid J."/>
            <person name="Sun H."/>
            <person name="Sun S."/>
            <person name="Syed K."/>
            <person name="Tsang A."/>
            <person name="Wiebenga A."/>
            <person name="Young D."/>
            <person name="Pisabarro A."/>
            <person name="Eastwood D.C."/>
            <person name="Martin F."/>
            <person name="Cullen D."/>
            <person name="Grigoriev I.V."/>
            <person name="Hibbett D.S."/>
        </authorList>
    </citation>
    <scope>NUCLEOTIDE SEQUENCE [LARGE SCALE GENOMIC DNA]</scope>
    <source>
        <strain evidence="9">FP-101664</strain>
    </source>
</reference>
<dbReference type="KEGG" id="tvs:TRAVEDRAFT_175792"/>
<dbReference type="PROSITE" id="PS51767">
    <property type="entry name" value="PEPTIDASE_A1"/>
    <property type="match status" value="1"/>
</dbReference>
<feature type="active site" evidence="3">
    <location>
        <position position="86"/>
    </location>
</feature>
<feature type="disulfide bond" evidence="4">
    <location>
        <begin position="362"/>
        <end position="397"/>
    </location>
</feature>
<evidence type="ECO:0000313" key="8">
    <source>
        <dbReference type="EMBL" id="EIW52125.1"/>
    </source>
</evidence>
<dbReference type="InterPro" id="IPR001461">
    <property type="entry name" value="Aspartic_peptidase_A1"/>
</dbReference>
<evidence type="ECO:0000256" key="3">
    <source>
        <dbReference type="PIRSR" id="PIRSR601461-1"/>
    </source>
</evidence>
<keyword evidence="9" id="KW-1185">Reference proteome</keyword>
<dbReference type="PANTHER" id="PTHR47966">
    <property type="entry name" value="BETA-SITE APP-CLEAVING ENZYME, ISOFORM A-RELATED"/>
    <property type="match status" value="1"/>
</dbReference>
<proteinExistence type="inferred from homology"/>
<dbReference type="GO" id="GO:0004190">
    <property type="term" value="F:aspartic-type endopeptidase activity"/>
    <property type="evidence" value="ECO:0007669"/>
    <property type="project" value="UniProtKB-KW"/>
</dbReference>
<dbReference type="OrthoDB" id="3089at2759"/>
<dbReference type="SUPFAM" id="SSF50630">
    <property type="entry name" value="Acid proteases"/>
    <property type="match status" value="1"/>
</dbReference>
<dbReference type="Gene3D" id="2.40.70.10">
    <property type="entry name" value="Acid Proteases"/>
    <property type="match status" value="2"/>
</dbReference>
<gene>
    <name evidence="8" type="ORF">TRAVEDRAFT_175792</name>
</gene>
<evidence type="ECO:0000256" key="6">
    <source>
        <dbReference type="SAM" id="SignalP"/>
    </source>
</evidence>
<dbReference type="PANTHER" id="PTHR47966:SF51">
    <property type="entry name" value="BETA-SITE APP-CLEAVING ENZYME, ISOFORM A-RELATED"/>
    <property type="match status" value="1"/>
</dbReference>
<feature type="chain" id="PRO_5004444697" evidence="6">
    <location>
        <begin position="24"/>
        <end position="555"/>
    </location>
</feature>
<dbReference type="InterPro" id="IPR034164">
    <property type="entry name" value="Pepsin-like_dom"/>
</dbReference>
<keyword evidence="4" id="KW-1015">Disulfide bond</keyword>
<evidence type="ECO:0000256" key="4">
    <source>
        <dbReference type="PIRSR" id="PIRSR601461-2"/>
    </source>
</evidence>
<dbReference type="Pfam" id="PF00026">
    <property type="entry name" value="Asp"/>
    <property type="match status" value="1"/>
</dbReference>
<evidence type="ECO:0000256" key="5">
    <source>
        <dbReference type="RuleBase" id="RU000454"/>
    </source>
</evidence>
<sequence>MQSSCNWCALCVLVWSALVSASALPARTSSRKGAVTLPFIRHSRKVTARDDGGVVVGGTVGLGDSQDLFYSVAVTVGNTTVPVNLDTGSADLWIRTSACQTSQCTQSNAGPPYDDSKGFQPSGGDVDLIFGDSVTGTHASGPVGRDTVTLAGLVMEKQPLAAVNDTDNSAVASGGSGILGLGFFSQSFVQAAIVNAETANSSIDTFVEQTASSGPIVSRLIMSDVIDEPLFSITLQRDTIDVSGQGQITIGQLPEGIDNSSLTWVPVRLYDASVGGLSPPSLAPNEVYPLRWEVELDGVFLDDKILSVSSQQAVGIPNPSLSALIDTGNSILRGPNDVVSNILSTVSPAFAADSSAQPTFPCTDAHSLMFQIGGVRFPVDPRDFVSQASGSDGQAACAAGNIVATDAPRSGSLFSWNLGDPFLKSNLVVFYYGNLTHPSVDPPRMGFKSLVPTDAADLLEDAVGDAQKAGGNFESTSDAAPTASSLIHEDGAARATGTANGALSATAISPSGTSGSSATDAAQPNSAQMSLKYAVGGSLWNTLFPVIFGSVIREL</sequence>
<feature type="signal peptide" evidence="6">
    <location>
        <begin position="1"/>
        <end position="23"/>
    </location>
</feature>
<keyword evidence="2 5" id="KW-0064">Aspartyl protease</keyword>
<dbReference type="GeneID" id="19411578"/>
<feature type="active site" evidence="3">
    <location>
        <position position="326"/>
    </location>
</feature>
<keyword evidence="5 8" id="KW-0645">Protease</keyword>